<organism evidence="6 7">
    <name type="scientific">Acidaminobacter hydrogenoformans DSM 2784</name>
    <dbReference type="NCBI Taxonomy" id="1120920"/>
    <lineage>
        <taxon>Bacteria</taxon>
        <taxon>Bacillati</taxon>
        <taxon>Bacillota</taxon>
        <taxon>Clostridia</taxon>
        <taxon>Peptostreptococcales</taxon>
        <taxon>Acidaminobacteraceae</taxon>
        <taxon>Acidaminobacter</taxon>
    </lineage>
</organism>
<dbReference type="InterPro" id="IPR007300">
    <property type="entry name" value="CidB/LrgB"/>
</dbReference>
<evidence type="ECO:0000256" key="3">
    <source>
        <dbReference type="ARBA" id="ARBA00022989"/>
    </source>
</evidence>
<feature type="transmembrane region" description="Helical" evidence="5">
    <location>
        <begin position="68"/>
        <end position="85"/>
    </location>
</feature>
<dbReference type="RefSeq" id="WP_092591922.1">
    <property type="nucleotide sequence ID" value="NZ_FMWL01000014.1"/>
</dbReference>
<sequence length="234" mass="24155">MTVFFAALPILALVWLVTLAAYGFGWWLSGRVRISLLNPFLIGTILVIAGILIFKLPYEVYDKAGKSITWFLGPVVVMLAVPLYQSRKTLMTHLGPISAGIAAGIAISAGTVFGLSKVFGLTTEIIVSLMPKSITNPMAYEVTMMFGGLPAVTVASVVITGVFGASAASAVFRVARIHNDTARGIALGAASHGVGTAKAIEISSEAGAASGLSMGLTGVATVLLASLIRSLMGV</sequence>
<dbReference type="OrthoDB" id="9811701at2"/>
<dbReference type="Proteomes" id="UP000199208">
    <property type="component" value="Unassembled WGS sequence"/>
</dbReference>
<dbReference type="GO" id="GO:0016787">
    <property type="term" value="F:hydrolase activity"/>
    <property type="evidence" value="ECO:0007669"/>
    <property type="project" value="UniProtKB-KW"/>
</dbReference>
<dbReference type="STRING" id="1120920.SAMN03080599_02455"/>
<dbReference type="GO" id="GO:0016020">
    <property type="term" value="C:membrane"/>
    <property type="evidence" value="ECO:0007669"/>
    <property type="project" value="UniProtKB-SubCell"/>
</dbReference>
<feature type="transmembrane region" description="Helical" evidence="5">
    <location>
        <begin position="97"/>
        <end position="121"/>
    </location>
</feature>
<dbReference type="PANTHER" id="PTHR30249">
    <property type="entry name" value="PUTATIVE SEROTONIN TRANSPORTER"/>
    <property type="match status" value="1"/>
</dbReference>
<evidence type="ECO:0000256" key="5">
    <source>
        <dbReference type="SAM" id="Phobius"/>
    </source>
</evidence>
<keyword evidence="7" id="KW-1185">Reference proteome</keyword>
<comment type="subcellular location">
    <subcellularLocation>
        <location evidence="1">Membrane</location>
        <topology evidence="1">Multi-pass membrane protein</topology>
    </subcellularLocation>
</comment>
<evidence type="ECO:0000256" key="4">
    <source>
        <dbReference type="ARBA" id="ARBA00023136"/>
    </source>
</evidence>
<evidence type="ECO:0000256" key="1">
    <source>
        <dbReference type="ARBA" id="ARBA00004141"/>
    </source>
</evidence>
<keyword evidence="3 5" id="KW-1133">Transmembrane helix</keyword>
<keyword evidence="4 5" id="KW-0472">Membrane</keyword>
<dbReference type="EMBL" id="FMWL01000014">
    <property type="protein sequence ID" value="SCZ80804.1"/>
    <property type="molecule type" value="Genomic_DNA"/>
</dbReference>
<evidence type="ECO:0000313" key="6">
    <source>
        <dbReference type="EMBL" id="SCZ80804.1"/>
    </source>
</evidence>
<keyword evidence="2 5" id="KW-0812">Transmembrane</keyword>
<dbReference type="PANTHER" id="PTHR30249:SF0">
    <property type="entry name" value="PLASTIDAL GLYCOLATE_GLYCERATE TRANSLOCATOR 1, CHLOROPLASTIC"/>
    <property type="match status" value="1"/>
</dbReference>
<dbReference type="AlphaFoldDB" id="A0A1G5S359"/>
<gene>
    <name evidence="6" type="ORF">SAMN03080599_02455</name>
</gene>
<feature type="transmembrane region" description="Helical" evidence="5">
    <location>
        <begin position="36"/>
        <end position="56"/>
    </location>
</feature>
<proteinExistence type="predicted"/>
<evidence type="ECO:0000313" key="7">
    <source>
        <dbReference type="Proteomes" id="UP000199208"/>
    </source>
</evidence>
<accession>A0A1G5S359</accession>
<name>A0A1G5S359_9FIRM</name>
<reference evidence="6 7" key="1">
    <citation type="submission" date="2016-10" db="EMBL/GenBank/DDBJ databases">
        <authorList>
            <person name="de Groot N.N."/>
        </authorList>
    </citation>
    <scope>NUCLEOTIDE SEQUENCE [LARGE SCALE GENOMIC DNA]</scope>
    <source>
        <strain evidence="6 7">DSM 2784</strain>
    </source>
</reference>
<evidence type="ECO:0000256" key="2">
    <source>
        <dbReference type="ARBA" id="ARBA00022692"/>
    </source>
</evidence>
<feature type="transmembrane region" description="Helical" evidence="5">
    <location>
        <begin position="208"/>
        <end position="228"/>
    </location>
</feature>
<dbReference type="Pfam" id="PF04172">
    <property type="entry name" value="LrgB"/>
    <property type="match status" value="1"/>
</dbReference>
<protein>
    <submittedName>
        <fullName evidence="6">Putative effector of murein hydrolase</fullName>
    </submittedName>
</protein>
<feature type="transmembrane region" description="Helical" evidence="5">
    <location>
        <begin position="142"/>
        <end position="163"/>
    </location>
</feature>
<keyword evidence="6" id="KW-0378">Hydrolase</keyword>